<dbReference type="Proteomes" id="UP000017836">
    <property type="component" value="Unassembled WGS sequence"/>
</dbReference>
<evidence type="ECO:0000313" key="2">
    <source>
        <dbReference type="Proteomes" id="UP000017836"/>
    </source>
</evidence>
<protein>
    <submittedName>
        <fullName evidence="1">Uncharacterized protein</fullName>
    </submittedName>
</protein>
<keyword evidence="2" id="KW-1185">Reference proteome</keyword>
<name>W1PGU3_AMBTC</name>
<accession>W1PGU3</accession>
<proteinExistence type="predicted"/>
<dbReference type="Gramene" id="ERN06934">
    <property type="protein sequence ID" value="ERN06934"/>
    <property type="gene ID" value="AMTR_s00005p00262510"/>
</dbReference>
<organism evidence="1 2">
    <name type="scientific">Amborella trichopoda</name>
    <dbReference type="NCBI Taxonomy" id="13333"/>
    <lineage>
        <taxon>Eukaryota</taxon>
        <taxon>Viridiplantae</taxon>
        <taxon>Streptophyta</taxon>
        <taxon>Embryophyta</taxon>
        <taxon>Tracheophyta</taxon>
        <taxon>Spermatophyta</taxon>
        <taxon>Magnoliopsida</taxon>
        <taxon>Amborellales</taxon>
        <taxon>Amborellaceae</taxon>
        <taxon>Amborella</taxon>
    </lineage>
</organism>
<reference evidence="2" key="1">
    <citation type="journal article" date="2013" name="Science">
        <title>The Amborella genome and the evolution of flowering plants.</title>
        <authorList>
            <consortium name="Amborella Genome Project"/>
        </authorList>
    </citation>
    <scope>NUCLEOTIDE SEQUENCE [LARGE SCALE GENOMIC DNA]</scope>
</reference>
<gene>
    <name evidence="1" type="ORF">AMTR_s00005p00262510</name>
</gene>
<evidence type="ECO:0000313" key="1">
    <source>
        <dbReference type="EMBL" id="ERN06934.1"/>
    </source>
</evidence>
<dbReference type="HOGENOM" id="CLU_2457775_0_0_1"/>
<dbReference type="AlphaFoldDB" id="W1PGU3"/>
<sequence length="89" mass="9271">MICPSNNDDAASTSSAYISDRQVCGAAIMRKAGVSYGNGQRALFTHQSAHGRGSTEAALVIESKRTQSSPSSVARAKAQPGEVEVVAFQ</sequence>
<dbReference type="EMBL" id="KI393866">
    <property type="protein sequence ID" value="ERN06934.1"/>
    <property type="molecule type" value="Genomic_DNA"/>
</dbReference>